<evidence type="ECO:0000313" key="1">
    <source>
        <dbReference type="EMBL" id="MEJ8640165.1"/>
    </source>
</evidence>
<keyword evidence="2" id="KW-1185">Reference proteome</keyword>
<proteinExistence type="predicted"/>
<accession>A0ACC6Q9C2</accession>
<gene>
    <name evidence="1" type="ORF">WKI67_43555</name>
</gene>
<dbReference type="Proteomes" id="UP001377168">
    <property type="component" value="Unassembled WGS sequence"/>
</dbReference>
<dbReference type="EMBL" id="JBBKAJ010000039">
    <property type="protein sequence ID" value="MEJ8640165.1"/>
    <property type="molecule type" value="Genomic_DNA"/>
</dbReference>
<comment type="caution">
    <text evidence="1">The sequence shown here is derived from an EMBL/GenBank/DDBJ whole genome shotgun (WGS) entry which is preliminary data.</text>
</comment>
<organism evidence="1 2">
    <name type="scientific">Streptomyces achmelvichensis</name>
    <dbReference type="NCBI Taxonomy" id="3134111"/>
    <lineage>
        <taxon>Bacteria</taxon>
        <taxon>Bacillati</taxon>
        <taxon>Actinomycetota</taxon>
        <taxon>Actinomycetes</taxon>
        <taxon>Kitasatosporales</taxon>
        <taxon>Streptomycetaceae</taxon>
        <taxon>Streptomyces</taxon>
    </lineage>
</organism>
<name>A0ACC6Q9C2_9ACTN</name>
<reference evidence="1" key="1">
    <citation type="submission" date="2024-03" db="EMBL/GenBank/DDBJ databases">
        <title>Novel Streptomyces species of biotechnological and ecological value are a feature of Machair soil.</title>
        <authorList>
            <person name="Prole J.R."/>
            <person name="Goodfellow M."/>
            <person name="Allenby N."/>
            <person name="Ward A.C."/>
        </authorList>
    </citation>
    <scope>NUCLEOTIDE SEQUENCE</scope>
    <source>
        <strain evidence="1">MS2.AVA.5</strain>
    </source>
</reference>
<sequence length="1089" mass="115260">MRPPASRSPARRTGTLAGILRALGSLLVLLGLLGGMPWLLWEATGAALPAGLDDLTHLFSQQDTTGAFILALTAVGWISWASFTLSLLVEIPAQLRGRTAPRLPGLQLGQRAAATLVGGILLLLPTGTAMATPATLANAAEHLTDTHNTPGPGGSQNTARDHKVLKAAATNVREYVVQDTRPAQSLWQIAEEQLGDGALFTTIVALNEGRTMPDGRVFTAHSPIQPGWALNLPADTRTAGAPPQPTTQLGGTAQHQNSGTYIVESGDYLSAIAQEELGDGDRWPELYQANRDEITDPDVIHPGQHLNLPPADATGPASPPEPASPPAKPADPTPDHEDAPAPTGAPTSPPTPTPQPTQPNAPAPSRAGTPSAQPGTSPSVPQRTTPPSPTSAPADELDGTAATGTPRHAALIAGIGALLAASLASALAVKRILQQRRRRAGETIAIDEDPTEAEQLLTATGEPASIDQLDTVLRTLAHRAAAIGRDLPTVRGARIGHTSVHLIVDDPRLEPLAPFTHGTQAGMWRLDPDTPLLERDTARAEPAPYPGLVTLGSTENGELLLTNLLHQRTILLDGDADDVVAVARALTLEAGTSIWSDQTEILTVGLGTRLATLLPKGRIRAMPHLSAVTADLGEILVEVHQNKDQDGAPPPLPWILLCAGDIEPEQVWQFADAIAAARDLPLAVVLPSGPATRQAFPDAELIDVRPDAQARLAQLDEHPVQLQRLTDEHYRQYIHALEVADKPAVPATGAWQLAEEHDTAATEQGRPSPLILKSHGADEDDSTPYPAFLASRGPSQIKPVKSPTTDGNEEQPAGAPEPASESDPVVLDTVPGSQDDAWEQEPTTAQINILGPPTVTGSTGSGHGPKVSALAALIHLRPGRTPQALCAAMDPVTPWSIPTLRNRLSEIRSRFGAAPDGSPCLPRPKPGYTFHPAVRSDWDHFQHLATRGLAAGPAAGIPFLEDALALIRSRPLDGEDLPWAEPVQQEITSRIVDVTHTLATWHTHRTNPDLDAARHVVLRGLDIDETAEVLYRDWIHIEQTAGNTAGALKAATMIQEITRSYDISIEPRTEQTIAQALTSPSAEAHTGQR</sequence>
<protein>
    <submittedName>
        <fullName evidence="1">LysM peptidoglycan-binding domain-containing protein</fullName>
    </submittedName>
</protein>
<evidence type="ECO:0000313" key="2">
    <source>
        <dbReference type="Proteomes" id="UP001377168"/>
    </source>
</evidence>